<proteinExistence type="predicted"/>
<feature type="region of interest" description="Disordered" evidence="1">
    <location>
        <begin position="265"/>
        <end position="341"/>
    </location>
</feature>
<dbReference type="RefSeq" id="WP_166270210.1">
    <property type="nucleotide sequence ID" value="NZ_CP048029.1"/>
</dbReference>
<gene>
    <name evidence="2" type="ORF">GWK36_05010</name>
</gene>
<evidence type="ECO:0000313" key="3">
    <source>
        <dbReference type="Proteomes" id="UP000502699"/>
    </source>
</evidence>
<dbReference type="KEGG" id="cjap:GWK36_05010"/>
<keyword evidence="3" id="KW-1185">Reference proteome</keyword>
<evidence type="ECO:0000256" key="1">
    <source>
        <dbReference type="SAM" id="MobiDB-lite"/>
    </source>
</evidence>
<evidence type="ECO:0008006" key="4">
    <source>
        <dbReference type="Google" id="ProtNLM"/>
    </source>
</evidence>
<protein>
    <recommendedName>
        <fullName evidence="4">DUF4340 domain-containing protein</fullName>
    </recommendedName>
</protein>
<dbReference type="AlphaFoldDB" id="A0A6G7VBW4"/>
<evidence type="ECO:0000313" key="2">
    <source>
        <dbReference type="EMBL" id="QIK37442.1"/>
    </source>
</evidence>
<accession>A0A6G7VBW4</accession>
<sequence>MSKRWLINGVLFGVLIILVALIRAELERARFVPLLTDLTAADVYRVEILRPGEPAISLIQTALGWHLETPFQIDAENARVNRMLGVLEAPVERSFPAQSADLRELGLLPPRLRLRIDGRELQFGLTDPIAKTRYVVADGLVHLIPDYLYHLLIAPPIDYVSAKLIPLGFAPIFGRLGENPLAAETLSALAALHAERVEVMSEMLIGTPLVLKAEDGTALDFLVSTDRKRWARPNQRLLYVLSEPVALMFDPNVSDPFADMHLGSNQRETLEGGPTPQSPSQTSELGSLAAPPIVHLPPDDHSLPRIEQAPALYDEPNKPVPNGLGQDPFAPEPNLESSPIH</sequence>
<dbReference type="EMBL" id="CP048029">
    <property type="protein sequence ID" value="QIK37442.1"/>
    <property type="molecule type" value="Genomic_DNA"/>
</dbReference>
<organism evidence="2 3">
    <name type="scientific">Caldichromatium japonicum</name>
    <dbReference type="NCBI Taxonomy" id="2699430"/>
    <lineage>
        <taxon>Bacteria</taxon>
        <taxon>Pseudomonadati</taxon>
        <taxon>Pseudomonadota</taxon>
        <taxon>Gammaproteobacteria</taxon>
        <taxon>Chromatiales</taxon>
        <taxon>Chromatiaceae</taxon>
        <taxon>Caldichromatium</taxon>
    </lineage>
</organism>
<name>A0A6G7VBW4_9GAMM</name>
<dbReference type="Proteomes" id="UP000502699">
    <property type="component" value="Chromosome"/>
</dbReference>
<reference evidence="3" key="1">
    <citation type="submission" date="2020-01" db="EMBL/GenBank/DDBJ databases">
        <title>Caldichromatium gen. nov., sp. nov., a thermophilic purple sulfur bacterium member of the family Chromatiaceae isolated from Nakabusa hot spring, Japan.</title>
        <authorList>
            <person name="Saini M.K."/>
            <person name="Hanada S."/>
            <person name="Tank M."/>
        </authorList>
    </citation>
    <scope>NUCLEOTIDE SEQUENCE [LARGE SCALE GENOMIC DNA]</scope>
    <source>
        <strain evidence="3">No.7</strain>
    </source>
</reference>